<keyword evidence="5 6" id="KW-0472">Membrane</keyword>
<name>A0A5Q0UJP5_9ARCH</name>
<proteinExistence type="inferred from homology"/>
<feature type="transmembrane region" description="Helical" evidence="6">
    <location>
        <begin position="250"/>
        <end position="272"/>
    </location>
</feature>
<dbReference type="PANTHER" id="PTHR21716">
    <property type="entry name" value="TRANSMEMBRANE PROTEIN"/>
    <property type="match status" value="1"/>
</dbReference>
<dbReference type="Proteomes" id="UP000377803">
    <property type="component" value="Chromosome"/>
</dbReference>
<dbReference type="EMBL" id="CP040089">
    <property type="protein sequence ID" value="QGA81039.1"/>
    <property type="molecule type" value="Genomic_DNA"/>
</dbReference>
<feature type="transmembrane region" description="Helical" evidence="6">
    <location>
        <begin position="292"/>
        <end position="319"/>
    </location>
</feature>
<evidence type="ECO:0000256" key="3">
    <source>
        <dbReference type="ARBA" id="ARBA00022692"/>
    </source>
</evidence>
<dbReference type="KEGG" id="ncon:LC1Nh_1173"/>
<dbReference type="PANTHER" id="PTHR21716:SF4">
    <property type="entry name" value="TRANSMEMBRANE PROTEIN 245"/>
    <property type="match status" value="1"/>
</dbReference>
<dbReference type="RefSeq" id="WP_153550786.1">
    <property type="nucleotide sequence ID" value="NZ_CP040089.1"/>
</dbReference>
<feature type="transmembrane region" description="Helical" evidence="6">
    <location>
        <begin position="193"/>
        <end position="215"/>
    </location>
</feature>
<reference evidence="8" key="1">
    <citation type="submission" date="2019-05" db="EMBL/GenBank/DDBJ databases">
        <title>Candidatus Nanohalobium constans, a novel model system to study the DPANN nano-sized archaea: genomic and physiological characterization of a nanoarchaeon co-cultured with its chitinotrophic host.</title>
        <authorList>
            <person name="La Cono V."/>
            <person name="Arcadi E."/>
            <person name="Crisafi F."/>
            <person name="Denaro R."/>
            <person name="La Spada G."/>
            <person name="Messina E."/>
            <person name="Smedile F."/>
            <person name="Toshchakov S.V."/>
            <person name="Shevchenko M.A."/>
            <person name="Golyshin P.N."/>
            <person name="Golyshina O.V."/>
            <person name="Ferrer M."/>
            <person name="Rohde M."/>
            <person name="Mushegian A."/>
            <person name="Sorokin D.Y."/>
            <person name="Giuliano L."/>
            <person name="Yakimov M.M."/>
        </authorList>
    </citation>
    <scope>NUCLEOTIDE SEQUENCE [LARGE SCALE GENOMIC DNA]</scope>
    <source>
        <strain evidence="8">LC1Nh</strain>
    </source>
</reference>
<evidence type="ECO:0000256" key="5">
    <source>
        <dbReference type="ARBA" id="ARBA00023136"/>
    </source>
</evidence>
<dbReference type="InterPro" id="IPR002549">
    <property type="entry name" value="AI-2E-like"/>
</dbReference>
<evidence type="ECO:0000256" key="1">
    <source>
        <dbReference type="ARBA" id="ARBA00004141"/>
    </source>
</evidence>
<keyword evidence="3 6" id="KW-0812">Transmembrane</keyword>
<evidence type="ECO:0000256" key="2">
    <source>
        <dbReference type="ARBA" id="ARBA00009773"/>
    </source>
</evidence>
<evidence type="ECO:0000313" key="8">
    <source>
        <dbReference type="Proteomes" id="UP000377803"/>
    </source>
</evidence>
<feature type="transmembrane region" description="Helical" evidence="6">
    <location>
        <begin position="221"/>
        <end position="243"/>
    </location>
</feature>
<organism evidence="7 8">
    <name type="scientific">Candidatus Nanohalobium constans</name>
    <dbReference type="NCBI Taxonomy" id="2565781"/>
    <lineage>
        <taxon>Archaea</taxon>
        <taxon>Candidatus Nanohalarchaeota</taxon>
        <taxon>Candidatus Nanohalobia</taxon>
        <taxon>Candidatus Nanohalobiales</taxon>
        <taxon>Candidatus Nanohalobiaceae</taxon>
        <taxon>Candidatus Nanohalobium</taxon>
    </lineage>
</organism>
<keyword evidence="4 6" id="KW-1133">Transmembrane helix</keyword>
<feature type="transmembrane region" description="Helical" evidence="6">
    <location>
        <begin position="59"/>
        <end position="80"/>
    </location>
</feature>
<dbReference type="Pfam" id="PF01594">
    <property type="entry name" value="AI-2E_transport"/>
    <property type="match status" value="1"/>
</dbReference>
<keyword evidence="8" id="KW-1185">Reference proteome</keyword>
<dbReference type="AlphaFoldDB" id="A0A5Q0UJP5"/>
<protein>
    <submittedName>
        <fullName evidence="7">Putative permease</fullName>
    </submittedName>
</protein>
<comment type="similarity">
    <text evidence="2">Belongs to the autoinducer-2 exporter (AI-2E) (TC 2.A.86) family.</text>
</comment>
<evidence type="ECO:0000256" key="4">
    <source>
        <dbReference type="ARBA" id="ARBA00022989"/>
    </source>
</evidence>
<accession>A0A5Q0UJP5</accession>
<feature type="transmembrane region" description="Helical" evidence="6">
    <location>
        <begin position="137"/>
        <end position="159"/>
    </location>
</feature>
<dbReference type="GO" id="GO:0016020">
    <property type="term" value="C:membrane"/>
    <property type="evidence" value="ECO:0007669"/>
    <property type="project" value="UniProtKB-SubCell"/>
</dbReference>
<dbReference type="OrthoDB" id="137390at2157"/>
<sequence length="333" mass="36239">MNSQRGFVLVLTAVFLLMAGLMLKPFVGYLLGSLVLAFVLHPAQKYLRRFIDERISAFFLTILSVLVFLLPFAIIVSTVAGDASGVINDVTQNEVVDIDQLEALMAEYTDEDIDIRTQLRDAVNSFVSTALGGFSQILGILTAVSIGVSIMLFVIFYLLKDGEEFADYLKDLMPLPEDIADSLYAKTYSTTWAVIKGHVLVALAQGAIAGIGLWVAGVPNFVFWTFVMIMLSFIPLIGSFLVWGPAGIYLVALGEVHAGIFLLIYGVVIVNLTDNFLRPFVVDESADLHPAVILIGVIGGVYVFGASGLFIGPVVFGTLKAVLEVFNKHYQEL</sequence>
<comment type="subcellular location">
    <subcellularLocation>
        <location evidence="1">Membrane</location>
        <topology evidence="1">Multi-pass membrane protein</topology>
    </subcellularLocation>
</comment>
<dbReference type="GeneID" id="42365571"/>
<evidence type="ECO:0000313" key="7">
    <source>
        <dbReference type="EMBL" id="QGA81039.1"/>
    </source>
</evidence>
<evidence type="ECO:0000256" key="6">
    <source>
        <dbReference type="SAM" id="Phobius"/>
    </source>
</evidence>
<gene>
    <name evidence="7" type="ORF">LC1Nh_1173</name>
</gene>